<keyword evidence="2" id="KW-1133">Transmembrane helix</keyword>
<evidence type="ECO:0000256" key="2">
    <source>
        <dbReference type="SAM" id="Phobius"/>
    </source>
</evidence>
<keyword evidence="4" id="KW-1185">Reference proteome</keyword>
<keyword evidence="2" id="KW-0472">Membrane</keyword>
<evidence type="ECO:0000313" key="3">
    <source>
        <dbReference type="EMBL" id="MCK8677811.1"/>
    </source>
</evidence>
<gene>
    <name evidence="3" type="ORF">M1O15_10470</name>
</gene>
<evidence type="ECO:0008006" key="5">
    <source>
        <dbReference type="Google" id="ProtNLM"/>
    </source>
</evidence>
<feature type="transmembrane region" description="Helical" evidence="2">
    <location>
        <begin position="74"/>
        <end position="94"/>
    </location>
</feature>
<feature type="compositionally biased region" description="Basic and acidic residues" evidence="1">
    <location>
        <begin position="1"/>
        <end position="11"/>
    </location>
</feature>
<evidence type="ECO:0000256" key="1">
    <source>
        <dbReference type="SAM" id="MobiDB-lite"/>
    </source>
</evidence>
<organism evidence="3 4">
    <name type="scientific">Streptomyces lichenis</name>
    <dbReference type="NCBI Taxonomy" id="2306967"/>
    <lineage>
        <taxon>Bacteria</taxon>
        <taxon>Bacillati</taxon>
        <taxon>Actinomycetota</taxon>
        <taxon>Actinomycetes</taxon>
        <taxon>Kitasatosporales</taxon>
        <taxon>Streptomycetaceae</taxon>
        <taxon>Streptomyces</taxon>
    </lineage>
</organism>
<feature type="transmembrane region" description="Helical" evidence="2">
    <location>
        <begin position="45"/>
        <end position="62"/>
    </location>
</feature>
<dbReference type="EMBL" id="JALPTH010000008">
    <property type="protein sequence ID" value="MCK8677811.1"/>
    <property type="molecule type" value="Genomic_DNA"/>
</dbReference>
<reference evidence="3 4" key="1">
    <citation type="submission" date="2022-04" db="EMBL/GenBank/DDBJ databases">
        <title>Streptomyces sp. nov. LCR6-01 isolated from Lichen of Dirinaria sp.</title>
        <authorList>
            <person name="Kanchanasin P."/>
            <person name="Tanasupawat S."/>
            <person name="Phongsopitanun W."/>
        </authorList>
    </citation>
    <scope>NUCLEOTIDE SEQUENCE [LARGE SCALE GENOMIC DNA]</scope>
    <source>
        <strain evidence="3 4">LCR6-01</strain>
    </source>
</reference>
<feature type="region of interest" description="Disordered" evidence="1">
    <location>
        <begin position="154"/>
        <end position="180"/>
    </location>
</feature>
<name>A0ABT0I904_9ACTN</name>
<dbReference type="Proteomes" id="UP001522868">
    <property type="component" value="Unassembled WGS sequence"/>
</dbReference>
<evidence type="ECO:0000313" key="4">
    <source>
        <dbReference type="Proteomes" id="UP001522868"/>
    </source>
</evidence>
<accession>A0ABT0I904</accession>
<dbReference type="RefSeq" id="WP_248633144.1">
    <property type="nucleotide sequence ID" value="NZ_JALPTH010000008.1"/>
</dbReference>
<feature type="compositionally biased region" description="Basic residues" evidence="1">
    <location>
        <begin position="171"/>
        <end position="180"/>
    </location>
</feature>
<proteinExistence type="predicted"/>
<feature type="region of interest" description="Disordered" evidence="1">
    <location>
        <begin position="1"/>
        <end position="24"/>
    </location>
</feature>
<sequence>MSEQTPHRDQAATEPTTPAGPRPEPLRFFGTTWVEHDGGYGLRRAAVAVGSLGAAVAGGFLLRFAYQGLTLAEVGGFVGILVVVMFAVCSAIAFRKTWEGFTRRPADPAREDSLRSLKLIGFVGSLLAYFLRSLTEAPGEKLLRSEYEAARAAYEKRRATRTGNPAARGTKGNRPRKGRR</sequence>
<keyword evidence="2" id="KW-0812">Transmembrane</keyword>
<protein>
    <recommendedName>
        <fullName evidence="5">EamA/RhaT family transporter</fullName>
    </recommendedName>
</protein>
<comment type="caution">
    <text evidence="3">The sequence shown here is derived from an EMBL/GenBank/DDBJ whole genome shotgun (WGS) entry which is preliminary data.</text>
</comment>